<gene>
    <name evidence="1" type="primary">P0673E01.21</name>
</gene>
<reference evidence="2" key="2">
    <citation type="journal article" date="2008" name="Nucleic Acids Res.">
        <title>The rice annotation project database (RAP-DB): 2008 update.</title>
        <authorList>
            <consortium name="The rice annotation project (RAP)"/>
        </authorList>
    </citation>
    <scope>GENOME REANNOTATION</scope>
    <source>
        <strain evidence="2">cv. Nipponbare</strain>
    </source>
</reference>
<proteinExistence type="predicted"/>
<protein>
    <submittedName>
        <fullName evidence="1">Uncharacterized protein</fullName>
    </submittedName>
</protein>
<dbReference type="EMBL" id="AP005200">
    <property type="protein sequence ID" value="BAC84085.1"/>
    <property type="molecule type" value="Genomic_DNA"/>
</dbReference>
<reference evidence="2" key="1">
    <citation type="journal article" date="2005" name="Nature">
        <title>The map-based sequence of the rice genome.</title>
        <authorList>
            <consortium name="International rice genome sequencing project (IRGSP)"/>
            <person name="Matsumoto T."/>
            <person name="Wu J."/>
            <person name="Kanamori H."/>
            <person name="Katayose Y."/>
            <person name="Fujisawa M."/>
            <person name="Namiki N."/>
            <person name="Mizuno H."/>
            <person name="Yamamoto K."/>
            <person name="Antonio B.A."/>
            <person name="Baba T."/>
            <person name="Sakata K."/>
            <person name="Nagamura Y."/>
            <person name="Aoki H."/>
            <person name="Arikawa K."/>
            <person name="Arita K."/>
            <person name="Bito T."/>
            <person name="Chiden Y."/>
            <person name="Fujitsuka N."/>
            <person name="Fukunaka R."/>
            <person name="Hamada M."/>
            <person name="Harada C."/>
            <person name="Hayashi A."/>
            <person name="Hijishita S."/>
            <person name="Honda M."/>
            <person name="Hosokawa S."/>
            <person name="Ichikawa Y."/>
            <person name="Idonuma A."/>
            <person name="Iijima M."/>
            <person name="Ikeda M."/>
            <person name="Ikeno M."/>
            <person name="Ito K."/>
            <person name="Ito S."/>
            <person name="Ito T."/>
            <person name="Ito Y."/>
            <person name="Ito Y."/>
            <person name="Iwabuchi A."/>
            <person name="Kamiya K."/>
            <person name="Karasawa W."/>
            <person name="Kurita K."/>
            <person name="Katagiri S."/>
            <person name="Kikuta A."/>
            <person name="Kobayashi H."/>
            <person name="Kobayashi N."/>
            <person name="Machita K."/>
            <person name="Maehara T."/>
            <person name="Masukawa M."/>
            <person name="Mizubayashi T."/>
            <person name="Mukai Y."/>
            <person name="Nagasaki H."/>
            <person name="Nagata Y."/>
            <person name="Naito S."/>
            <person name="Nakashima M."/>
            <person name="Nakama Y."/>
            <person name="Nakamichi Y."/>
            <person name="Nakamura M."/>
            <person name="Meguro A."/>
            <person name="Negishi M."/>
            <person name="Ohta I."/>
            <person name="Ohta T."/>
            <person name="Okamoto M."/>
            <person name="Ono N."/>
            <person name="Saji S."/>
            <person name="Sakaguchi M."/>
            <person name="Sakai K."/>
            <person name="Shibata M."/>
            <person name="Shimokawa T."/>
            <person name="Song J."/>
            <person name="Takazaki Y."/>
            <person name="Terasawa K."/>
            <person name="Tsugane M."/>
            <person name="Tsuji K."/>
            <person name="Ueda S."/>
            <person name="Waki K."/>
            <person name="Yamagata H."/>
            <person name="Yamamoto M."/>
            <person name="Yamamoto S."/>
            <person name="Yamane H."/>
            <person name="Yoshiki S."/>
            <person name="Yoshihara R."/>
            <person name="Yukawa K."/>
            <person name="Zhong H."/>
            <person name="Yano M."/>
            <person name="Yuan Q."/>
            <person name="Ouyang S."/>
            <person name="Liu J."/>
            <person name="Jones K.M."/>
            <person name="Gansberger K."/>
            <person name="Moffat K."/>
            <person name="Hill J."/>
            <person name="Bera J."/>
            <person name="Fadrosh D."/>
            <person name="Jin S."/>
            <person name="Johri S."/>
            <person name="Kim M."/>
            <person name="Overton L."/>
            <person name="Reardon M."/>
            <person name="Tsitrin T."/>
            <person name="Vuong H."/>
            <person name="Weaver B."/>
            <person name="Ciecko A."/>
            <person name="Tallon L."/>
            <person name="Jackson J."/>
            <person name="Pai G."/>
            <person name="Aken S.V."/>
            <person name="Utterback T."/>
            <person name="Reidmuller S."/>
            <person name="Feldblyum T."/>
            <person name="Hsiao J."/>
            <person name="Zismann V."/>
            <person name="Iobst S."/>
            <person name="de Vazeille A.R."/>
            <person name="Buell C.R."/>
            <person name="Ying K."/>
            <person name="Li Y."/>
            <person name="Lu T."/>
            <person name="Huang Y."/>
            <person name="Zhao Q."/>
            <person name="Feng Q."/>
            <person name="Zhang L."/>
            <person name="Zhu J."/>
            <person name="Weng Q."/>
            <person name="Mu J."/>
            <person name="Lu Y."/>
            <person name="Fan D."/>
            <person name="Liu Y."/>
            <person name="Guan J."/>
            <person name="Zhang Y."/>
            <person name="Yu S."/>
            <person name="Liu X."/>
            <person name="Zhang Y."/>
            <person name="Hong G."/>
            <person name="Han B."/>
            <person name="Choisne N."/>
            <person name="Demange N."/>
            <person name="Orjeda G."/>
            <person name="Samain S."/>
            <person name="Cattolico L."/>
            <person name="Pelletier E."/>
            <person name="Couloux A."/>
            <person name="Segurens B."/>
            <person name="Wincker P."/>
            <person name="D'Hont A."/>
            <person name="Scarpelli C."/>
            <person name="Weissenbach J."/>
            <person name="Salanoubat M."/>
            <person name="Quetier F."/>
            <person name="Yu Y."/>
            <person name="Kim H.R."/>
            <person name="Rambo T."/>
            <person name="Currie J."/>
            <person name="Collura K."/>
            <person name="Luo M."/>
            <person name="Yang T."/>
            <person name="Ammiraju J.S.S."/>
            <person name="Engler F."/>
            <person name="Soderlund C."/>
            <person name="Wing R.A."/>
            <person name="Palmer L.E."/>
            <person name="de la Bastide M."/>
            <person name="Spiegel L."/>
            <person name="Nascimento L."/>
            <person name="Zutavern T."/>
            <person name="O'Shaughnessy A."/>
            <person name="Dike S."/>
            <person name="Dedhia N."/>
            <person name="Preston R."/>
            <person name="Balija V."/>
            <person name="McCombie W.R."/>
            <person name="Chow T."/>
            <person name="Chen H."/>
            <person name="Chung M."/>
            <person name="Chen C."/>
            <person name="Shaw J."/>
            <person name="Wu H."/>
            <person name="Hsiao K."/>
            <person name="Chao Y."/>
            <person name="Chu M."/>
            <person name="Cheng C."/>
            <person name="Hour A."/>
            <person name="Lee P."/>
            <person name="Lin S."/>
            <person name="Lin Y."/>
            <person name="Liou J."/>
            <person name="Liu S."/>
            <person name="Hsing Y."/>
            <person name="Raghuvanshi S."/>
            <person name="Mohanty A."/>
            <person name="Bharti A.K."/>
            <person name="Gaur A."/>
            <person name="Gupta V."/>
            <person name="Kumar D."/>
            <person name="Ravi V."/>
            <person name="Vij S."/>
            <person name="Kapur A."/>
            <person name="Khurana P."/>
            <person name="Khurana P."/>
            <person name="Khurana J.P."/>
            <person name="Tyagi A.K."/>
            <person name="Gaikwad K."/>
            <person name="Singh A."/>
            <person name="Dalal V."/>
            <person name="Srivastava S."/>
            <person name="Dixit A."/>
            <person name="Pal A.K."/>
            <person name="Ghazi I.A."/>
            <person name="Yadav M."/>
            <person name="Pandit A."/>
            <person name="Bhargava A."/>
            <person name="Sureshbabu K."/>
            <person name="Batra K."/>
            <person name="Sharma T.R."/>
            <person name="Mohapatra T."/>
            <person name="Singh N.K."/>
            <person name="Messing J."/>
            <person name="Nelson A.B."/>
            <person name="Fuks G."/>
            <person name="Kavchok S."/>
            <person name="Keizer G."/>
            <person name="Linton E."/>
            <person name="Llaca V."/>
            <person name="Song R."/>
            <person name="Tanyolac B."/>
            <person name="Young S."/>
            <person name="Ho-Il K."/>
            <person name="Hahn J.H."/>
            <person name="Sangsakoo G."/>
            <person name="Vanavichit A."/>
            <person name="de Mattos Luiz.A.T."/>
            <person name="Zimmer P.D."/>
            <person name="Malone G."/>
            <person name="Dellagostin O."/>
            <person name="de Oliveira A.C."/>
            <person name="Bevan M."/>
            <person name="Bancroft I."/>
            <person name="Minx P."/>
            <person name="Cordum H."/>
            <person name="Wilson R."/>
            <person name="Cheng Z."/>
            <person name="Jin W."/>
            <person name="Jiang J."/>
            <person name="Leong S.A."/>
            <person name="Iwama H."/>
            <person name="Gojobori T."/>
            <person name="Itoh T."/>
            <person name="Niimura Y."/>
            <person name="Fujii Y."/>
            <person name="Habara T."/>
            <person name="Sakai H."/>
            <person name="Sato Y."/>
            <person name="Wilson G."/>
            <person name="Kumar K."/>
            <person name="McCouch S."/>
            <person name="Juretic N."/>
            <person name="Hoen D."/>
            <person name="Wright S."/>
            <person name="Bruskiewich R."/>
            <person name="Bureau T."/>
            <person name="Miyao A."/>
            <person name="Hirochika H."/>
            <person name="Nishikawa T."/>
            <person name="Kadowaki K."/>
            <person name="Sugiura M."/>
            <person name="Burr B."/>
            <person name="Sasaki T."/>
        </authorList>
    </citation>
    <scope>NUCLEOTIDE SEQUENCE [LARGE SCALE GENOMIC DNA]</scope>
    <source>
        <strain evidence="2">cv. Nipponbare</strain>
    </source>
</reference>
<evidence type="ECO:0000313" key="2">
    <source>
        <dbReference type="Proteomes" id="UP000000763"/>
    </source>
</evidence>
<evidence type="ECO:0000313" key="1">
    <source>
        <dbReference type="EMBL" id="BAC84085.1"/>
    </source>
</evidence>
<dbReference type="Proteomes" id="UP000000763">
    <property type="component" value="Chromosome 7"/>
</dbReference>
<accession>Q6Z3W0</accession>
<dbReference type="AlphaFoldDB" id="Q6Z3W0"/>
<organism evidence="1 2">
    <name type="scientific">Oryza sativa subsp. japonica</name>
    <name type="common">Rice</name>
    <dbReference type="NCBI Taxonomy" id="39947"/>
    <lineage>
        <taxon>Eukaryota</taxon>
        <taxon>Viridiplantae</taxon>
        <taxon>Streptophyta</taxon>
        <taxon>Embryophyta</taxon>
        <taxon>Tracheophyta</taxon>
        <taxon>Spermatophyta</taxon>
        <taxon>Magnoliopsida</taxon>
        <taxon>Liliopsida</taxon>
        <taxon>Poales</taxon>
        <taxon>Poaceae</taxon>
        <taxon>BOP clade</taxon>
        <taxon>Oryzoideae</taxon>
        <taxon>Oryzeae</taxon>
        <taxon>Oryzinae</taxon>
        <taxon>Oryza</taxon>
        <taxon>Oryza sativa</taxon>
    </lineage>
</organism>
<name>Q6Z3W0_ORYSJ</name>
<sequence>MVLLSPDKCGGRGGWRDSHDGCCMAAWRPRHGTGDWATATRITARVLPLARWPRRAQWLRLQLSQRHSAGRRLGASMAGGGVAAGARLYGQDAAWPTGGVSSNGSGRHRLPGGTDARHVSVAGGNWQSLRNRDSPTTRITTVSTPPATLDTHAPHAAALCLCLGLGLRLPRRGHAMAAAGRDPPATPSSSE</sequence>